<feature type="domain" description="NIF system FeS cluster assembly NifU N-terminal" evidence="1">
    <location>
        <begin position="3"/>
        <end position="127"/>
    </location>
</feature>
<evidence type="ECO:0000259" key="1">
    <source>
        <dbReference type="Pfam" id="PF01592"/>
    </source>
</evidence>
<dbReference type="GO" id="GO:0005506">
    <property type="term" value="F:iron ion binding"/>
    <property type="evidence" value="ECO:0007669"/>
    <property type="project" value="InterPro"/>
</dbReference>
<accession>A0A2M7D5Y6</accession>
<reference evidence="3" key="1">
    <citation type="submission" date="2017-09" db="EMBL/GenBank/DDBJ databases">
        <title>Depth-based differentiation of microbial function through sediment-hosted aquifers and enrichment of novel symbionts in the deep terrestrial subsurface.</title>
        <authorList>
            <person name="Probst A.J."/>
            <person name="Ladd B."/>
            <person name="Jarett J.K."/>
            <person name="Geller-Mcgrath D.E."/>
            <person name="Sieber C.M.K."/>
            <person name="Emerson J.B."/>
            <person name="Anantharaman K."/>
            <person name="Thomas B.C."/>
            <person name="Malmstrom R."/>
            <person name="Stieglmeier M."/>
            <person name="Klingl A."/>
            <person name="Woyke T."/>
            <person name="Ryan C.M."/>
            <person name="Banfield J.F."/>
        </authorList>
    </citation>
    <scope>NUCLEOTIDE SEQUENCE [LARGE SCALE GENOMIC DNA]</scope>
</reference>
<dbReference type="Pfam" id="PF01592">
    <property type="entry name" value="NifU_N"/>
    <property type="match status" value="1"/>
</dbReference>
<dbReference type="Proteomes" id="UP000229247">
    <property type="component" value="Unassembled WGS sequence"/>
</dbReference>
<dbReference type="Gene3D" id="3.90.1010.10">
    <property type="match status" value="1"/>
</dbReference>
<dbReference type="SUPFAM" id="SSF82649">
    <property type="entry name" value="SufE/NifU"/>
    <property type="match status" value="1"/>
</dbReference>
<protein>
    <submittedName>
        <fullName evidence="2">Iron-sulfur cluster assembly scaffold protein</fullName>
    </submittedName>
</protein>
<dbReference type="EMBL" id="PEUE01000051">
    <property type="protein sequence ID" value="PIV38421.1"/>
    <property type="molecule type" value="Genomic_DNA"/>
</dbReference>
<organism evidence="2 3">
    <name type="scientific">Candidatus Portnoybacteria bacterium CG02_land_8_20_14_3_00_45_8</name>
    <dbReference type="NCBI Taxonomy" id="1974807"/>
    <lineage>
        <taxon>Bacteria</taxon>
        <taxon>Candidatus Portnoyibacteriota</taxon>
    </lineage>
</organism>
<proteinExistence type="predicted"/>
<dbReference type="InterPro" id="IPR002871">
    <property type="entry name" value="NIF_FeS_clus_asmbl_NifU_N"/>
</dbReference>
<dbReference type="GO" id="GO:0051536">
    <property type="term" value="F:iron-sulfur cluster binding"/>
    <property type="evidence" value="ECO:0007669"/>
    <property type="project" value="InterPro"/>
</dbReference>
<dbReference type="CDD" id="cd06664">
    <property type="entry name" value="IscU_like"/>
    <property type="match status" value="1"/>
</dbReference>
<comment type="caution">
    <text evidence="2">The sequence shown here is derived from an EMBL/GenBank/DDBJ whole genome shotgun (WGS) entry which is preliminary data.</text>
</comment>
<dbReference type="GO" id="GO:0016226">
    <property type="term" value="P:iron-sulfur cluster assembly"/>
    <property type="evidence" value="ECO:0007669"/>
    <property type="project" value="InterPro"/>
</dbReference>
<dbReference type="AlphaFoldDB" id="A0A2M7D5Y6"/>
<evidence type="ECO:0000313" key="3">
    <source>
        <dbReference type="Proteomes" id="UP000229247"/>
    </source>
</evidence>
<gene>
    <name evidence="2" type="ORF">COS30_02185</name>
</gene>
<name>A0A2M7D5Y6_9BACT</name>
<sequence length="128" mass="14065">MLYNKEVIKHFQKPCNMGKIKDPDGVGEVGNPICGDLMNIYLKISKNKKGQEIIKDIKFETLGCVAAIATSSMVTEMAKGKTFAQALKIKYSDVAKSLGSLPPIKVHCADLAVKALRAAIEDYRKKSY</sequence>
<dbReference type="PANTHER" id="PTHR10093">
    <property type="entry name" value="IRON-SULFUR CLUSTER ASSEMBLY ENZYME NIFU HOMOLOG"/>
    <property type="match status" value="1"/>
</dbReference>
<evidence type="ECO:0000313" key="2">
    <source>
        <dbReference type="EMBL" id="PIV38421.1"/>
    </source>
</evidence>